<evidence type="ECO:0000313" key="2">
    <source>
        <dbReference type="Proteomes" id="UP001477870"/>
    </source>
</evidence>
<evidence type="ECO:0000313" key="1">
    <source>
        <dbReference type="EMBL" id="MEM5501603.1"/>
    </source>
</evidence>
<proteinExistence type="predicted"/>
<sequence>MQLAKQLEINERQCPVPDNVFGDLRKSNPAEAALIASTLPELQRVQLAAFCYKRNHLKHLSIMIAATCELHGLVSAMGPAGEVLYDQSRDPYKAVADLQAAAGETARRAISLASFGNKTKAKISDEMHDLDLSRFNSASSSRLSHFSFEVCR</sequence>
<protein>
    <submittedName>
        <fullName evidence="1">Uncharacterized protein</fullName>
    </submittedName>
</protein>
<accession>A0ABU9T781</accession>
<gene>
    <name evidence="1" type="ORF">WNY59_08385</name>
</gene>
<reference evidence="1 2" key="1">
    <citation type="submission" date="2024-03" db="EMBL/GenBank/DDBJ databases">
        <title>Community enrichment and isolation of bacterial strains for fucoidan degradation.</title>
        <authorList>
            <person name="Sichert A."/>
        </authorList>
    </citation>
    <scope>NUCLEOTIDE SEQUENCE [LARGE SCALE GENOMIC DNA]</scope>
    <source>
        <strain evidence="1 2">AS62</strain>
    </source>
</reference>
<name>A0ABU9T781_9HYPH</name>
<keyword evidence="2" id="KW-1185">Reference proteome</keyword>
<comment type="caution">
    <text evidence="1">The sequence shown here is derived from an EMBL/GenBank/DDBJ whole genome shotgun (WGS) entry which is preliminary data.</text>
</comment>
<dbReference type="RefSeq" id="WP_342848070.1">
    <property type="nucleotide sequence ID" value="NZ_JBBMQO010000004.1"/>
</dbReference>
<dbReference type="Proteomes" id="UP001477870">
    <property type="component" value="Unassembled WGS sequence"/>
</dbReference>
<dbReference type="EMBL" id="JBBMQO010000004">
    <property type="protein sequence ID" value="MEM5501603.1"/>
    <property type="molecule type" value="Genomic_DNA"/>
</dbReference>
<organism evidence="1 2">
    <name type="scientific">Ahrensia kielensis</name>
    <dbReference type="NCBI Taxonomy" id="76980"/>
    <lineage>
        <taxon>Bacteria</taxon>
        <taxon>Pseudomonadati</taxon>
        <taxon>Pseudomonadota</taxon>
        <taxon>Alphaproteobacteria</taxon>
        <taxon>Hyphomicrobiales</taxon>
        <taxon>Ahrensiaceae</taxon>
        <taxon>Ahrensia</taxon>
    </lineage>
</organism>